<proteinExistence type="predicted"/>
<evidence type="ECO:0000259" key="3">
    <source>
        <dbReference type="Pfam" id="PF13581"/>
    </source>
</evidence>
<dbReference type="Pfam" id="PF13581">
    <property type="entry name" value="HATPase_c_2"/>
    <property type="match status" value="1"/>
</dbReference>
<dbReference type="CDD" id="cd16936">
    <property type="entry name" value="HATPase_RsbW-like"/>
    <property type="match status" value="1"/>
</dbReference>
<comment type="caution">
    <text evidence="4">The sequence shown here is derived from an EMBL/GenBank/DDBJ whole genome shotgun (WGS) entry which is preliminary data.</text>
</comment>
<dbReference type="InterPro" id="IPR050267">
    <property type="entry name" value="Anti-sigma-factor_SerPK"/>
</dbReference>
<reference evidence="4 5" key="1">
    <citation type="submission" date="2019-06" db="EMBL/GenBank/DDBJ databases">
        <title>Description of Kitasatospora acidophila sp. nov. isolated from pine grove soil, and reclassification of Streptomyces novaecaesareae to Kitasatospora novaeceasareae comb. nov.</title>
        <authorList>
            <person name="Kim M.J."/>
        </authorList>
    </citation>
    <scope>NUCLEOTIDE SEQUENCE [LARGE SCALE GENOMIC DNA]</scope>
    <source>
        <strain evidence="4 5">MMS16-CNU292</strain>
    </source>
</reference>
<dbReference type="AlphaFoldDB" id="A0A540VWK4"/>
<dbReference type="GO" id="GO:0004674">
    <property type="term" value="F:protein serine/threonine kinase activity"/>
    <property type="evidence" value="ECO:0007669"/>
    <property type="project" value="UniProtKB-KW"/>
</dbReference>
<dbReference type="InterPro" id="IPR003594">
    <property type="entry name" value="HATPase_dom"/>
</dbReference>
<dbReference type="EMBL" id="VIGB01000003">
    <property type="protein sequence ID" value="TQF01150.1"/>
    <property type="molecule type" value="Genomic_DNA"/>
</dbReference>
<keyword evidence="1" id="KW-0808">Transferase</keyword>
<sequence>MGTREPQQPRRARLEPTGPGGGDGVNSIVRTGTGGARRGLGDARRLDLSTAQHAVIAARDFTRGVLADWGLGEPVGSDAVLAVCELVANAAQHAGGPRTLRLHHSKTALRIELSDPDPAAPTPRPPGIGRPGGYGLIVLQRLCHLWGSDPRSTGKTVWAEILLSPPAPGRFRVPVPAHQPR</sequence>
<dbReference type="OrthoDB" id="3479886at2"/>
<keyword evidence="4" id="KW-0547">Nucleotide-binding</keyword>
<keyword evidence="4" id="KW-0067">ATP-binding</keyword>
<dbReference type="GO" id="GO:0005524">
    <property type="term" value="F:ATP binding"/>
    <property type="evidence" value="ECO:0007669"/>
    <property type="project" value="UniProtKB-KW"/>
</dbReference>
<dbReference type="PANTHER" id="PTHR35526:SF3">
    <property type="entry name" value="ANTI-SIGMA-F FACTOR RSBW"/>
    <property type="match status" value="1"/>
</dbReference>
<protein>
    <submittedName>
        <fullName evidence="4">ATP-binding protein</fullName>
    </submittedName>
</protein>
<keyword evidence="1" id="KW-0418">Kinase</keyword>
<evidence type="ECO:0000256" key="1">
    <source>
        <dbReference type="ARBA" id="ARBA00022527"/>
    </source>
</evidence>
<organism evidence="4 5">
    <name type="scientific">Kitasatospora acidiphila</name>
    <dbReference type="NCBI Taxonomy" id="2567942"/>
    <lineage>
        <taxon>Bacteria</taxon>
        <taxon>Bacillati</taxon>
        <taxon>Actinomycetota</taxon>
        <taxon>Actinomycetes</taxon>
        <taxon>Kitasatosporales</taxon>
        <taxon>Streptomycetaceae</taxon>
        <taxon>Kitasatospora</taxon>
    </lineage>
</organism>
<evidence type="ECO:0000313" key="5">
    <source>
        <dbReference type="Proteomes" id="UP000319103"/>
    </source>
</evidence>
<name>A0A540VWK4_9ACTN</name>
<evidence type="ECO:0000256" key="2">
    <source>
        <dbReference type="SAM" id="MobiDB-lite"/>
    </source>
</evidence>
<feature type="region of interest" description="Disordered" evidence="2">
    <location>
        <begin position="1"/>
        <end position="26"/>
    </location>
</feature>
<dbReference type="InterPro" id="IPR036890">
    <property type="entry name" value="HATPase_C_sf"/>
</dbReference>
<evidence type="ECO:0000313" key="4">
    <source>
        <dbReference type="EMBL" id="TQF01150.1"/>
    </source>
</evidence>
<dbReference type="Proteomes" id="UP000319103">
    <property type="component" value="Unassembled WGS sequence"/>
</dbReference>
<keyword evidence="5" id="KW-1185">Reference proteome</keyword>
<gene>
    <name evidence="4" type="ORF">E6W39_01490</name>
</gene>
<accession>A0A540VWK4</accession>
<dbReference type="PANTHER" id="PTHR35526">
    <property type="entry name" value="ANTI-SIGMA-F FACTOR RSBW-RELATED"/>
    <property type="match status" value="1"/>
</dbReference>
<keyword evidence="1" id="KW-0723">Serine/threonine-protein kinase</keyword>
<dbReference type="Gene3D" id="3.30.565.10">
    <property type="entry name" value="Histidine kinase-like ATPase, C-terminal domain"/>
    <property type="match status" value="1"/>
</dbReference>
<feature type="domain" description="Histidine kinase/HSP90-like ATPase" evidence="3">
    <location>
        <begin position="52"/>
        <end position="159"/>
    </location>
</feature>